<reference evidence="7" key="1">
    <citation type="submission" date="2018-06" db="EMBL/GenBank/DDBJ databases">
        <authorList>
            <person name="Zhirakovskaya E."/>
        </authorList>
    </citation>
    <scope>NUCLEOTIDE SEQUENCE</scope>
</reference>
<gene>
    <name evidence="7" type="ORF">MNBD_GAMMA09-290</name>
</gene>
<dbReference type="Pfam" id="PF02656">
    <property type="entry name" value="DUF202"/>
    <property type="match status" value="1"/>
</dbReference>
<name>A0A3B0Y0Z7_9ZZZZ</name>
<organism evidence="7">
    <name type="scientific">hydrothermal vent metagenome</name>
    <dbReference type="NCBI Taxonomy" id="652676"/>
    <lineage>
        <taxon>unclassified sequences</taxon>
        <taxon>metagenomes</taxon>
        <taxon>ecological metagenomes</taxon>
    </lineage>
</organism>
<feature type="domain" description="DUF202" evidence="6">
    <location>
        <begin position="14"/>
        <end position="77"/>
    </location>
</feature>
<evidence type="ECO:0000256" key="1">
    <source>
        <dbReference type="ARBA" id="ARBA00004127"/>
    </source>
</evidence>
<keyword evidence="4 5" id="KW-0472">Membrane</keyword>
<protein>
    <recommendedName>
        <fullName evidence="6">DUF202 domain-containing protein</fullName>
    </recommendedName>
</protein>
<evidence type="ECO:0000313" key="7">
    <source>
        <dbReference type="EMBL" id="VAW62174.1"/>
    </source>
</evidence>
<evidence type="ECO:0000259" key="6">
    <source>
        <dbReference type="Pfam" id="PF02656"/>
    </source>
</evidence>
<dbReference type="EMBL" id="UOFI01000020">
    <property type="protein sequence ID" value="VAW62174.1"/>
    <property type="molecule type" value="Genomic_DNA"/>
</dbReference>
<evidence type="ECO:0000256" key="3">
    <source>
        <dbReference type="ARBA" id="ARBA00022989"/>
    </source>
</evidence>
<proteinExistence type="predicted"/>
<sequence length="120" mass="13140">MSHSPDTNTLALDRTVLANERTYAAWIRTGLTSLATGLGVARFMSDSMPGWSTHSIAAMLILFSAAAFFLAAWRYEHLHIGMKHLDVKMIPVNTVKLSSFALIGCSLIALTGIWYMSPPL</sequence>
<accession>A0A3B0Y0Z7</accession>
<keyword evidence="3 5" id="KW-1133">Transmembrane helix</keyword>
<evidence type="ECO:0000256" key="2">
    <source>
        <dbReference type="ARBA" id="ARBA00022692"/>
    </source>
</evidence>
<dbReference type="AlphaFoldDB" id="A0A3B0Y0Z7"/>
<dbReference type="GO" id="GO:0012505">
    <property type="term" value="C:endomembrane system"/>
    <property type="evidence" value="ECO:0007669"/>
    <property type="project" value="UniProtKB-SubCell"/>
</dbReference>
<feature type="transmembrane region" description="Helical" evidence="5">
    <location>
        <begin position="56"/>
        <end position="75"/>
    </location>
</feature>
<evidence type="ECO:0000256" key="5">
    <source>
        <dbReference type="SAM" id="Phobius"/>
    </source>
</evidence>
<dbReference type="InterPro" id="IPR003807">
    <property type="entry name" value="DUF202"/>
</dbReference>
<keyword evidence="2 5" id="KW-0812">Transmembrane</keyword>
<evidence type="ECO:0000256" key="4">
    <source>
        <dbReference type="ARBA" id="ARBA00023136"/>
    </source>
</evidence>
<comment type="subcellular location">
    <subcellularLocation>
        <location evidence="1">Endomembrane system</location>
        <topology evidence="1">Multi-pass membrane protein</topology>
    </subcellularLocation>
</comment>
<feature type="transmembrane region" description="Helical" evidence="5">
    <location>
        <begin position="95"/>
        <end position="116"/>
    </location>
</feature>